<accession>A0A0N5BTC9</accession>
<organism evidence="1 2">
    <name type="scientific">Strongyloides papillosus</name>
    <name type="common">Intestinal threadworm</name>
    <dbReference type="NCBI Taxonomy" id="174720"/>
    <lineage>
        <taxon>Eukaryota</taxon>
        <taxon>Metazoa</taxon>
        <taxon>Ecdysozoa</taxon>
        <taxon>Nematoda</taxon>
        <taxon>Chromadorea</taxon>
        <taxon>Rhabditida</taxon>
        <taxon>Tylenchina</taxon>
        <taxon>Panagrolaimomorpha</taxon>
        <taxon>Strongyloidoidea</taxon>
        <taxon>Strongyloididae</taxon>
        <taxon>Strongyloides</taxon>
    </lineage>
</organism>
<dbReference type="Proteomes" id="UP000046392">
    <property type="component" value="Unplaced"/>
</dbReference>
<name>A0A0N5BTC9_STREA</name>
<dbReference type="WBParaSite" id="SPAL_0000911450.1">
    <property type="protein sequence ID" value="SPAL_0000911450.1"/>
    <property type="gene ID" value="SPAL_0000911450"/>
</dbReference>
<dbReference type="AlphaFoldDB" id="A0A0N5BTC9"/>
<keyword evidence="1" id="KW-1185">Reference proteome</keyword>
<sequence length="89" mass="10794">MFIFYNLENNLRDRYKQVLFIIKLPSEKGSIGNQSTVCSARIKKVDFVNIVFIFKYIIYPDFSLIFHSKEYDLWNFEQSLNPFAMRYLY</sequence>
<reference evidence="2" key="1">
    <citation type="submission" date="2017-02" db="UniProtKB">
        <authorList>
            <consortium name="WormBaseParasite"/>
        </authorList>
    </citation>
    <scope>IDENTIFICATION</scope>
</reference>
<evidence type="ECO:0000313" key="1">
    <source>
        <dbReference type="Proteomes" id="UP000046392"/>
    </source>
</evidence>
<protein>
    <submittedName>
        <fullName evidence="2">Uncharacterized protein</fullName>
    </submittedName>
</protein>
<proteinExistence type="predicted"/>
<evidence type="ECO:0000313" key="2">
    <source>
        <dbReference type="WBParaSite" id="SPAL_0000911450.1"/>
    </source>
</evidence>